<sequence length="247" mass="27800">MRVCVGIPRFFQVWLNDSKGVLVIMDFSVLSPGLCHQLSDKYQDYKGQGVLYGIDGKSEKVVISHTGKKFTKKTGFLLDYFRYHSVDISSRYVREQDVENFLARVQAPSEPLAQLTRPDTLTIIEGGLKSVLGNKTGSDKRVLILPCSNALNWHNRTGKALETASALLKDCEFDLSQMLDQAGRGMPEKLNQVILLNLPENRLKIETVILFPLDEKVTTTESLNDQYLHAAAKLNPKVRQEGNLHHM</sequence>
<organism evidence="1 2">
    <name type="scientific">Endozoicomonas elysicola</name>
    <dbReference type="NCBI Taxonomy" id="305900"/>
    <lineage>
        <taxon>Bacteria</taxon>
        <taxon>Pseudomonadati</taxon>
        <taxon>Pseudomonadota</taxon>
        <taxon>Gammaproteobacteria</taxon>
        <taxon>Oceanospirillales</taxon>
        <taxon>Endozoicomonadaceae</taxon>
        <taxon>Endozoicomonas</taxon>
    </lineage>
</organism>
<proteinExistence type="predicted"/>
<accession>A0A081KCI0</accession>
<name>A0A081KCI0_9GAMM</name>
<reference evidence="1 2" key="1">
    <citation type="submission" date="2014-06" db="EMBL/GenBank/DDBJ databases">
        <title>Whole Genome Sequences of Three Symbiotic Endozoicomonas Bacteria.</title>
        <authorList>
            <person name="Neave M.J."/>
            <person name="Apprill A."/>
            <person name="Voolstra C.R."/>
        </authorList>
    </citation>
    <scope>NUCLEOTIDE SEQUENCE [LARGE SCALE GENOMIC DNA]</scope>
    <source>
        <strain evidence="1 2">DSM 22380</strain>
    </source>
</reference>
<dbReference type="Proteomes" id="UP000027997">
    <property type="component" value="Unassembled WGS sequence"/>
</dbReference>
<protein>
    <submittedName>
        <fullName evidence="1">Uncharacterized protein</fullName>
    </submittedName>
</protein>
<keyword evidence="2" id="KW-1185">Reference proteome</keyword>
<dbReference type="EMBL" id="JOJP01000001">
    <property type="protein sequence ID" value="KEI71856.1"/>
    <property type="molecule type" value="Genomic_DNA"/>
</dbReference>
<evidence type="ECO:0000313" key="1">
    <source>
        <dbReference type="EMBL" id="KEI71856.1"/>
    </source>
</evidence>
<evidence type="ECO:0000313" key="2">
    <source>
        <dbReference type="Proteomes" id="UP000027997"/>
    </source>
</evidence>
<dbReference type="AlphaFoldDB" id="A0A081KCI0"/>
<gene>
    <name evidence="1" type="ORF">GV64_14920</name>
</gene>
<comment type="caution">
    <text evidence="1">The sequence shown here is derived from an EMBL/GenBank/DDBJ whole genome shotgun (WGS) entry which is preliminary data.</text>
</comment>